<protein>
    <recommendedName>
        <fullName evidence="4">Outer membrane protein assembly factor BamB</fullName>
    </recommendedName>
</protein>
<dbReference type="InterPro" id="IPR011047">
    <property type="entry name" value="Quinoprotein_ADH-like_sf"/>
</dbReference>
<dbReference type="InterPro" id="IPR018391">
    <property type="entry name" value="PQQ_b-propeller_rpt"/>
</dbReference>
<evidence type="ECO:0000256" key="2">
    <source>
        <dbReference type="ARBA" id="ARBA00023136"/>
    </source>
</evidence>
<dbReference type="PANTHER" id="PTHR34512">
    <property type="entry name" value="CELL SURFACE PROTEIN"/>
    <property type="match status" value="1"/>
</dbReference>
<gene>
    <name evidence="4" type="primary">bamB</name>
    <name evidence="6" type="ORF">CRV12_01360</name>
</gene>
<comment type="caution">
    <text evidence="6">The sequence shown here is derived from an EMBL/GenBank/DDBJ whole genome shotgun (WGS) entry which is preliminary data.</text>
</comment>
<accession>A0A2P5T0Z1</accession>
<dbReference type="GO" id="GO:0009279">
    <property type="term" value="C:cell outer membrane"/>
    <property type="evidence" value="ECO:0007669"/>
    <property type="project" value="UniProtKB-SubCell"/>
</dbReference>
<comment type="similarity">
    <text evidence="4">Belongs to the BamB family.</text>
</comment>
<dbReference type="Pfam" id="PF13360">
    <property type="entry name" value="PQQ_2"/>
    <property type="match status" value="1"/>
</dbReference>
<evidence type="ECO:0000259" key="5">
    <source>
        <dbReference type="Pfam" id="PF13360"/>
    </source>
</evidence>
<dbReference type="GO" id="GO:0051205">
    <property type="term" value="P:protein insertion into membrane"/>
    <property type="evidence" value="ECO:0007669"/>
    <property type="project" value="UniProtKB-UniRule"/>
</dbReference>
<dbReference type="NCBIfam" id="TIGR03300">
    <property type="entry name" value="assembly_YfgL"/>
    <property type="match status" value="1"/>
</dbReference>
<dbReference type="EMBL" id="PDKT01000001">
    <property type="protein sequence ID" value="PPI88259.1"/>
    <property type="molecule type" value="Genomic_DNA"/>
</dbReference>
<evidence type="ECO:0000256" key="4">
    <source>
        <dbReference type="HAMAP-Rule" id="MF_00923"/>
    </source>
</evidence>
<dbReference type="AlphaFoldDB" id="A0A2P5T0Z1"/>
<evidence type="ECO:0000313" key="7">
    <source>
        <dbReference type="Proteomes" id="UP000296153"/>
    </source>
</evidence>
<feature type="domain" description="Pyrrolo-quinoline quinone repeat" evidence="5">
    <location>
        <begin position="77"/>
        <end position="319"/>
    </location>
</feature>
<sequence>MILKNYLLLIFILFLINGCSSFNLKENIVHLKLLSKVDNQITPKKIWHRKIGNVSGDFYSNLHPACKDNIVYVANRFGIVKAFDLISGKEKWKIDLSKRNKLLANNQSELLSGGITVDGNQIYIGSELGTIYSLKTDNGSIIWKTQVIGEILSSPVFNNNLVFVHTSNGFLQGIDKNNGQIKWSIELGNDLLSTRDISTPTVVSDYLIVGDSQGKVSSISIKKNQIIWKQDVSNTNIISLSAQLKDVNTTPIIFKGVIYVSSYNGNITALDLHSGEILWQRNIGMIKKLTADNYHIYAVDGNDNLISLNTSNGKIIWSQNNLLHRQLTSPIIYQNNLVIADIKGYLHWVNINNGKIITSYKLSNSEFQSEPIIAYDRIIIQSKNSYVYIVSV</sequence>
<dbReference type="NCBIfam" id="NF008351">
    <property type="entry name" value="PRK11138.1"/>
    <property type="match status" value="1"/>
</dbReference>
<dbReference type="InterPro" id="IPR017687">
    <property type="entry name" value="BamB"/>
</dbReference>
<dbReference type="GO" id="GO:0043165">
    <property type="term" value="P:Gram-negative-bacterium-type cell outer membrane assembly"/>
    <property type="evidence" value="ECO:0007669"/>
    <property type="project" value="UniProtKB-UniRule"/>
</dbReference>
<evidence type="ECO:0000313" key="6">
    <source>
        <dbReference type="EMBL" id="PPI88259.1"/>
    </source>
</evidence>
<keyword evidence="3 4" id="KW-0998">Cell outer membrane</keyword>
<evidence type="ECO:0000256" key="1">
    <source>
        <dbReference type="ARBA" id="ARBA00022729"/>
    </source>
</evidence>
<dbReference type="RefSeq" id="WP_136130869.1">
    <property type="nucleotide sequence ID" value="NZ_PDKT01000001.1"/>
</dbReference>
<dbReference type="InterPro" id="IPR015943">
    <property type="entry name" value="WD40/YVTN_repeat-like_dom_sf"/>
</dbReference>
<dbReference type="HAMAP" id="MF_00923">
    <property type="entry name" value="OM_assembly_BamB"/>
    <property type="match status" value="1"/>
</dbReference>
<evidence type="ECO:0000256" key="3">
    <source>
        <dbReference type="ARBA" id="ARBA00023237"/>
    </source>
</evidence>
<name>A0A2P5T0Z1_9GAMM</name>
<comment type="function">
    <text evidence="4">Part of the outer membrane protein assembly complex, which is involved in assembly and insertion of beta-barrel proteins into the outer membrane.</text>
</comment>
<dbReference type="PANTHER" id="PTHR34512:SF30">
    <property type="entry name" value="OUTER MEMBRANE PROTEIN ASSEMBLY FACTOR BAMB"/>
    <property type="match status" value="1"/>
</dbReference>
<dbReference type="OrthoDB" id="5173551at2"/>
<keyword evidence="2 4" id="KW-0472">Membrane</keyword>
<comment type="subcellular location">
    <subcellularLocation>
        <location evidence="4">Cell outer membrane</location>
    </subcellularLocation>
</comment>
<keyword evidence="1 4" id="KW-0732">Signal</keyword>
<dbReference type="Proteomes" id="UP000296153">
    <property type="component" value="Unassembled WGS sequence"/>
</dbReference>
<reference evidence="6 7" key="1">
    <citation type="journal article" date="2018" name="Genome Biol. Evol.">
        <title>Cladogenesis and Genomic Streamlining in Extracellular Endosymbionts of Tropical Stink Bugs.</title>
        <authorList>
            <person name="Otero-Bravo A."/>
            <person name="Goffredi S."/>
            <person name="Sabree Z.L."/>
        </authorList>
    </citation>
    <scope>NUCLEOTIDE SEQUENCE [LARGE SCALE GENOMIC DNA]</scope>
    <source>
        <strain evidence="6 7">SoEE</strain>
    </source>
</reference>
<dbReference type="InterPro" id="IPR002372">
    <property type="entry name" value="PQQ_rpt_dom"/>
</dbReference>
<proteinExistence type="inferred from homology"/>
<dbReference type="SUPFAM" id="SSF50998">
    <property type="entry name" value="Quinoprotein alcohol dehydrogenase-like"/>
    <property type="match status" value="1"/>
</dbReference>
<comment type="subunit">
    <text evidence="4">Part of the Bam complex, which is composed of the outer membrane protein BamA, and four lipoproteins BamB, BamC, BamD and BamE.</text>
</comment>
<organism evidence="6 7">
    <name type="scientific">Candidatus Pantoea edessiphila</name>
    <dbReference type="NCBI Taxonomy" id="2044610"/>
    <lineage>
        <taxon>Bacteria</taxon>
        <taxon>Pseudomonadati</taxon>
        <taxon>Pseudomonadota</taxon>
        <taxon>Gammaproteobacteria</taxon>
        <taxon>Enterobacterales</taxon>
        <taxon>Erwiniaceae</taxon>
        <taxon>Pantoea</taxon>
    </lineage>
</organism>
<dbReference type="Gene3D" id="2.130.10.10">
    <property type="entry name" value="YVTN repeat-like/Quinoprotein amine dehydrogenase"/>
    <property type="match status" value="1"/>
</dbReference>
<dbReference type="SMART" id="SM00564">
    <property type="entry name" value="PQQ"/>
    <property type="match status" value="7"/>
</dbReference>